<dbReference type="InterPro" id="IPR023404">
    <property type="entry name" value="rSAM_horseshoe"/>
</dbReference>
<evidence type="ECO:0000259" key="8">
    <source>
        <dbReference type="PROSITE" id="PS51332"/>
    </source>
</evidence>
<comment type="cofactor">
    <cofactor evidence="1">
        <name>[4Fe-4S] cluster</name>
        <dbReference type="ChEBI" id="CHEBI:49883"/>
    </cofactor>
</comment>
<evidence type="ECO:0000256" key="1">
    <source>
        <dbReference type="ARBA" id="ARBA00001966"/>
    </source>
</evidence>
<evidence type="ECO:0000256" key="4">
    <source>
        <dbReference type="ARBA" id="ARBA00022691"/>
    </source>
</evidence>
<keyword evidence="3" id="KW-0808">Transferase</keyword>
<dbReference type="InterPro" id="IPR006638">
    <property type="entry name" value="Elp3/MiaA/NifB-like_rSAM"/>
</dbReference>
<feature type="domain" description="Radical SAM core" evidence="9">
    <location>
        <begin position="219"/>
        <end position="460"/>
    </location>
</feature>
<keyword evidence="5" id="KW-0479">Metal-binding</keyword>
<keyword evidence="4" id="KW-0949">S-adenosyl-L-methionine</keyword>
<dbReference type="SFLD" id="SFLDS00029">
    <property type="entry name" value="Radical_SAM"/>
    <property type="match status" value="1"/>
</dbReference>
<feature type="domain" description="B12-binding" evidence="8">
    <location>
        <begin position="33"/>
        <end position="166"/>
    </location>
</feature>
<dbReference type="SFLD" id="SFLDG01082">
    <property type="entry name" value="B12-binding_domain_containing"/>
    <property type="match status" value="1"/>
</dbReference>
<keyword evidence="6" id="KW-0408">Iron</keyword>
<dbReference type="PROSITE" id="PS51332">
    <property type="entry name" value="B12_BINDING"/>
    <property type="match status" value="1"/>
</dbReference>
<sequence>MAIADQLGYKVELLDNNAFRLPLDAVRQEINSPHDDAVSQIKNEVERLRNELVSVDPTKTGQIIEIQEAIKEKEGQIASGLIRSDHSWDVIGISGLSTQYKYIKQFVPICREKHPDALIVGGGGFITSQPHEMLKWLPDLSIGVIGEAYITWQEVLEHTYDRDWKKVAGLVYRKGKTPVLSKMRPLIPEEDLDEEVPWPAYEFGEVRTYLANSRLPYCAESMAVSCIRLAVLTSYGCPYQCTFCTHLGTTPHCQSQIYNKKVTGKPFRQHSPEYVVNLIQHLRQTYCINFVNFLDENLATNKKWFLEFCDLFADSGLATLMNWGMVVHSRTVDAPLLAKAADVGCKYISFGGETSNKELLKDMGKGQTKEQMAAAVQATQNAGINPIMSFMIGLPGSTVDTVMEDLQFYIDQQIHVAPFFVTPYPSTELYFQFKDRIIEQYLTDEEKEFLANPTVDNFMKSRPVEYKDMRPTQTALKKQLATLTENIKDSALERWVSVLDEATTLSANLTEFDDVTLAGLRALVSTNVVDLSVKWWDMKRLEKMKKRLEARNKKPVGLI</sequence>
<keyword evidence="2" id="KW-0489">Methyltransferase</keyword>
<dbReference type="AlphaFoldDB" id="A0A6M3LBL1"/>
<proteinExistence type="predicted"/>
<evidence type="ECO:0000256" key="3">
    <source>
        <dbReference type="ARBA" id="ARBA00022679"/>
    </source>
</evidence>
<dbReference type="InterPro" id="IPR006158">
    <property type="entry name" value="Cobalamin-bd"/>
</dbReference>
<dbReference type="PANTHER" id="PTHR43409">
    <property type="entry name" value="ANAEROBIC MAGNESIUM-PROTOPORPHYRIN IX MONOMETHYL ESTER CYCLASE-RELATED"/>
    <property type="match status" value="1"/>
</dbReference>
<dbReference type="GO" id="GO:0031419">
    <property type="term" value="F:cobalamin binding"/>
    <property type="evidence" value="ECO:0007669"/>
    <property type="project" value="InterPro"/>
</dbReference>
<organism evidence="10">
    <name type="scientific">viral metagenome</name>
    <dbReference type="NCBI Taxonomy" id="1070528"/>
    <lineage>
        <taxon>unclassified sequences</taxon>
        <taxon>metagenomes</taxon>
        <taxon>organismal metagenomes</taxon>
    </lineage>
</organism>
<evidence type="ECO:0000256" key="7">
    <source>
        <dbReference type="ARBA" id="ARBA00023014"/>
    </source>
</evidence>
<dbReference type="InterPro" id="IPR034466">
    <property type="entry name" value="Methyltransferase_Class_B"/>
</dbReference>
<gene>
    <name evidence="10" type="ORF">MM415B04610_0006</name>
</gene>
<dbReference type="SUPFAM" id="SSF102114">
    <property type="entry name" value="Radical SAM enzymes"/>
    <property type="match status" value="1"/>
</dbReference>
<dbReference type="PANTHER" id="PTHR43409:SF7">
    <property type="entry name" value="BLL1977 PROTEIN"/>
    <property type="match status" value="1"/>
</dbReference>
<evidence type="ECO:0000256" key="6">
    <source>
        <dbReference type="ARBA" id="ARBA00023004"/>
    </source>
</evidence>
<dbReference type="InterPro" id="IPR051198">
    <property type="entry name" value="BchE-like"/>
</dbReference>
<dbReference type="PROSITE" id="PS51918">
    <property type="entry name" value="RADICAL_SAM"/>
    <property type="match status" value="1"/>
</dbReference>
<dbReference type="SMART" id="SM00729">
    <property type="entry name" value="Elp3"/>
    <property type="match status" value="1"/>
</dbReference>
<keyword evidence="7" id="KW-0411">Iron-sulfur</keyword>
<dbReference type="EMBL" id="MT143074">
    <property type="protein sequence ID" value="QJA92527.1"/>
    <property type="molecule type" value="Genomic_DNA"/>
</dbReference>
<dbReference type="InterPro" id="IPR007197">
    <property type="entry name" value="rSAM"/>
</dbReference>
<dbReference type="GO" id="GO:0051539">
    <property type="term" value="F:4 iron, 4 sulfur cluster binding"/>
    <property type="evidence" value="ECO:0007669"/>
    <property type="project" value="UniProtKB-KW"/>
</dbReference>
<dbReference type="InterPro" id="IPR058240">
    <property type="entry name" value="rSAM_sf"/>
</dbReference>
<protein>
    <submittedName>
        <fullName evidence="10">Putative radical SAM superfamily protein</fullName>
    </submittedName>
</protein>
<evidence type="ECO:0000259" key="9">
    <source>
        <dbReference type="PROSITE" id="PS51918"/>
    </source>
</evidence>
<evidence type="ECO:0000256" key="5">
    <source>
        <dbReference type="ARBA" id="ARBA00022723"/>
    </source>
</evidence>
<evidence type="ECO:0000313" key="10">
    <source>
        <dbReference type="EMBL" id="QJA92527.1"/>
    </source>
</evidence>
<accession>A0A6M3LBL1</accession>
<dbReference type="SFLD" id="SFLDG01123">
    <property type="entry name" value="methyltransferase_(Class_B)"/>
    <property type="match status" value="1"/>
</dbReference>
<dbReference type="Gene3D" id="3.80.30.20">
    <property type="entry name" value="tm_1862 like domain"/>
    <property type="match status" value="1"/>
</dbReference>
<dbReference type="GO" id="GO:0003824">
    <property type="term" value="F:catalytic activity"/>
    <property type="evidence" value="ECO:0007669"/>
    <property type="project" value="InterPro"/>
</dbReference>
<dbReference type="GO" id="GO:0046872">
    <property type="term" value="F:metal ion binding"/>
    <property type="evidence" value="ECO:0007669"/>
    <property type="project" value="UniProtKB-KW"/>
</dbReference>
<evidence type="ECO:0000256" key="2">
    <source>
        <dbReference type="ARBA" id="ARBA00022603"/>
    </source>
</evidence>
<dbReference type="Pfam" id="PF04055">
    <property type="entry name" value="Radical_SAM"/>
    <property type="match status" value="1"/>
</dbReference>
<dbReference type="Gene3D" id="3.40.50.280">
    <property type="entry name" value="Cobalamin-binding domain"/>
    <property type="match status" value="1"/>
</dbReference>
<reference evidence="10" key="1">
    <citation type="submission" date="2020-03" db="EMBL/GenBank/DDBJ databases">
        <title>The deep terrestrial virosphere.</title>
        <authorList>
            <person name="Holmfeldt K."/>
            <person name="Nilsson E."/>
            <person name="Simone D."/>
            <person name="Lopez-Fernandez M."/>
            <person name="Wu X."/>
            <person name="de Brujin I."/>
            <person name="Lundin D."/>
            <person name="Andersson A."/>
            <person name="Bertilsson S."/>
            <person name="Dopson M."/>
        </authorList>
    </citation>
    <scope>NUCLEOTIDE SEQUENCE</scope>
    <source>
        <strain evidence="10">MM415B04610</strain>
    </source>
</reference>
<name>A0A6M3LBL1_9ZZZZ</name>